<dbReference type="eggNOG" id="COG3950">
    <property type="taxonomic scope" value="Bacteria"/>
</dbReference>
<feature type="domain" description="ATPase AAA-type core" evidence="1">
    <location>
        <begin position="304"/>
        <end position="378"/>
    </location>
</feature>
<protein>
    <recommendedName>
        <fullName evidence="1">ATPase AAA-type core domain-containing protein</fullName>
    </recommendedName>
</protein>
<dbReference type="EMBL" id="BAED01000068">
    <property type="protein sequence ID" value="GAB07454.1"/>
    <property type="molecule type" value="Genomic_DNA"/>
</dbReference>
<sequence>MPNWIKEITKGPVTFTLSPSEDHATRCRFTVVIGPNASGKSLLLRAVADEAMQVMEQVLSTDESTQLMEQDLSIDNAELPQELRQVLELRQELRQVMALLQGGPELRPELLGVFPELRPELLRVFPELRPELPAVLAISNLISDGFTFRTYGESQYRYLGVRKARNYTTTGVIRSLTKHSIAIAFVDEWRRNAILKTADLLGLPEPSVRFTALAPPGSSEDRGPRFDVFSKGLDGVKLAKSEIRSAYGELLGLTDGNKHLSPIEQLTQFAQVARSIKFDRLELLRLAKKSGIMDADVSFGPESDLNYDRLSTGQLLFLSMVARIVAFVTPGSVVLVDDPETALHPTRQSQLLPLLRDIIPAGYGCHLFFATHSPHIVSDGSDLVLPGERWGSFIEYRDPFYGRDLETLLYRAFGARTTGNSLVEDDLVLLASAIASGPIDQAESETLESIRGAFYRLKEISGDDTPVVKEILEAAASEFRLPS</sequence>
<dbReference type="GO" id="GO:0005524">
    <property type="term" value="F:ATP binding"/>
    <property type="evidence" value="ECO:0007669"/>
    <property type="project" value="InterPro"/>
</dbReference>
<reference evidence="2 3" key="1">
    <citation type="submission" date="2011-11" db="EMBL/GenBank/DDBJ databases">
        <title>Whole genome shotgun sequence of Gordonia amarae NBRC 15530.</title>
        <authorList>
            <person name="Takarada H."/>
            <person name="Hosoyama A."/>
            <person name="Tsuchikane K."/>
            <person name="Katsumata H."/>
            <person name="Yamazaki S."/>
            <person name="Fujita N."/>
        </authorList>
    </citation>
    <scope>NUCLEOTIDE SEQUENCE [LARGE SCALE GENOMIC DNA]</scope>
    <source>
        <strain evidence="2 3">NBRC 15530</strain>
    </source>
</reference>
<dbReference type="Pfam" id="PF13304">
    <property type="entry name" value="AAA_21"/>
    <property type="match status" value="1"/>
</dbReference>
<dbReference type="SUPFAM" id="SSF52540">
    <property type="entry name" value="P-loop containing nucleoside triphosphate hydrolases"/>
    <property type="match status" value="1"/>
</dbReference>
<evidence type="ECO:0000313" key="3">
    <source>
        <dbReference type="Proteomes" id="UP000006023"/>
    </source>
</evidence>
<evidence type="ECO:0000259" key="1">
    <source>
        <dbReference type="Pfam" id="PF13304"/>
    </source>
</evidence>
<dbReference type="Proteomes" id="UP000006023">
    <property type="component" value="Unassembled WGS sequence"/>
</dbReference>
<keyword evidence="3" id="KW-1185">Reference proteome</keyword>
<dbReference type="InterPro" id="IPR003959">
    <property type="entry name" value="ATPase_AAA_core"/>
</dbReference>
<gene>
    <name evidence="2" type="ORF">GOAMR_68_00100</name>
</gene>
<dbReference type="AlphaFoldDB" id="G7GV29"/>
<comment type="caution">
    <text evidence="2">The sequence shown here is derived from an EMBL/GenBank/DDBJ whole genome shotgun (WGS) entry which is preliminary data.</text>
</comment>
<accession>G7GV29</accession>
<evidence type="ECO:0000313" key="2">
    <source>
        <dbReference type="EMBL" id="GAB07454.1"/>
    </source>
</evidence>
<dbReference type="InterPro" id="IPR051396">
    <property type="entry name" value="Bact_Antivir_Def_Nuclease"/>
</dbReference>
<organism evidence="2 3">
    <name type="scientific">Gordonia amarae NBRC 15530</name>
    <dbReference type="NCBI Taxonomy" id="1075090"/>
    <lineage>
        <taxon>Bacteria</taxon>
        <taxon>Bacillati</taxon>
        <taxon>Actinomycetota</taxon>
        <taxon>Actinomycetes</taxon>
        <taxon>Mycobacteriales</taxon>
        <taxon>Gordoniaceae</taxon>
        <taxon>Gordonia</taxon>
    </lineage>
</organism>
<dbReference type="Gene3D" id="3.40.50.300">
    <property type="entry name" value="P-loop containing nucleotide triphosphate hydrolases"/>
    <property type="match status" value="1"/>
</dbReference>
<proteinExistence type="predicted"/>
<name>G7GV29_9ACTN</name>
<dbReference type="PANTHER" id="PTHR43581">
    <property type="entry name" value="ATP/GTP PHOSPHATASE"/>
    <property type="match status" value="1"/>
</dbReference>
<dbReference type="GO" id="GO:0016887">
    <property type="term" value="F:ATP hydrolysis activity"/>
    <property type="evidence" value="ECO:0007669"/>
    <property type="project" value="InterPro"/>
</dbReference>
<dbReference type="InterPro" id="IPR027417">
    <property type="entry name" value="P-loop_NTPase"/>
</dbReference>
<dbReference type="PANTHER" id="PTHR43581:SF4">
    <property type="entry name" value="ATP_GTP PHOSPHATASE"/>
    <property type="match status" value="1"/>
</dbReference>